<protein>
    <submittedName>
        <fullName evidence="1">Uncharacterized protein</fullName>
    </submittedName>
</protein>
<dbReference type="EMBL" id="FQZL01000010">
    <property type="protein sequence ID" value="SHJ07927.1"/>
    <property type="molecule type" value="Genomic_DNA"/>
</dbReference>
<accession>A0A1M6GDB2</accession>
<sequence>MITAYLEGIPGFYENEDIEIRYCIFNNEEEVCRKSMYMEYKKPVLVGLYALSEICKDLKEYAEDDITIKINDPVLLEQINGTTTTKNRDILKMAETTRTRMRRVNKTIEVVDVSTDRQELLKWNEILKF</sequence>
<dbReference type="STRING" id="1121476.SAMN02745751_01704"/>
<evidence type="ECO:0000313" key="2">
    <source>
        <dbReference type="Proteomes" id="UP000184052"/>
    </source>
</evidence>
<proteinExistence type="predicted"/>
<name>A0A1M6GDB2_9FIRM</name>
<dbReference type="Proteomes" id="UP000184052">
    <property type="component" value="Unassembled WGS sequence"/>
</dbReference>
<keyword evidence="2" id="KW-1185">Reference proteome</keyword>
<dbReference type="RefSeq" id="WP_073049159.1">
    <property type="nucleotide sequence ID" value="NZ_FQZL01000010.1"/>
</dbReference>
<organism evidence="1 2">
    <name type="scientific">Dethiosulfatibacter aminovorans DSM 17477</name>
    <dbReference type="NCBI Taxonomy" id="1121476"/>
    <lineage>
        <taxon>Bacteria</taxon>
        <taxon>Bacillati</taxon>
        <taxon>Bacillota</taxon>
        <taxon>Tissierellia</taxon>
        <taxon>Dethiosulfatibacter</taxon>
    </lineage>
</organism>
<reference evidence="1" key="1">
    <citation type="submission" date="2016-11" db="EMBL/GenBank/DDBJ databases">
        <authorList>
            <person name="Jaros S."/>
            <person name="Januszkiewicz K."/>
            <person name="Wedrychowicz H."/>
        </authorList>
    </citation>
    <scope>NUCLEOTIDE SEQUENCE [LARGE SCALE GENOMIC DNA]</scope>
    <source>
        <strain evidence="1">DSM 17477</strain>
    </source>
</reference>
<gene>
    <name evidence="1" type="ORF">SAMN02745751_01704</name>
</gene>
<evidence type="ECO:0000313" key="1">
    <source>
        <dbReference type="EMBL" id="SHJ07927.1"/>
    </source>
</evidence>
<dbReference type="AlphaFoldDB" id="A0A1M6GDB2"/>
<dbReference type="OrthoDB" id="1753730at2"/>